<feature type="domain" description="Polyphosphate kinase N-terminal" evidence="11">
    <location>
        <begin position="6"/>
        <end position="110"/>
    </location>
</feature>
<dbReference type="InterPro" id="IPR024953">
    <property type="entry name" value="PP_kinase_middle"/>
</dbReference>
<evidence type="ECO:0000256" key="3">
    <source>
        <dbReference type="ARBA" id="ARBA00022723"/>
    </source>
</evidence>
<evidence type="ECO:0000259" key="11">
    <source>
        <dbReference type="Pfam" id="PF13089"/>
    </source>
</evidence>
<evidence type="ECO:0000256" key="1">
    <source>
        <dbReference type="ARBA" id="ARBA00022553"/>
    </source>
</evidence>
<feature type="binding site" evidence="8">
    <location>
        <position position="410"/>
    </location>
    <ligand>
        <name>Mg(2+)</name>
        <dbReference type="ChEBI" id="CHEBI:18420"/>
    </ligand>
</feature>
<evidence type="ECO:0000256" key="7">
    <source>
        <dbReference type="ARBA" id="ARBA00022842"/>
    </source>
</evidence>
<dbReference type="RefSeq" id="WP_078496604.1">
    <property type="nucleotide sequence ID" value="NZ_MSZX01000001.1"/>
</dbReference>
<dbReference type="Gene3D" id="1.20.58.310">
    <property type="entry name" value="Polyphosphate kinase N-terminal domain"/>
    <property type="match status" value="1"/>
</dbReference>
<comment type="catalytic activity">
    <reaction evidence="8 9">
        <text>[phosphate](n) + ATP = [phosphate](n+1) + ADP</text>
        <dbReference type="Rhea" id="RHEA:19573"/>
        <dbReference type="Rhea" id="RHEA-COMP:9859"/>
        <dbReference type="Rhea" id="RHEA-COMP:14280"/>
        <dbReference type="ChEBI" id="CHEBI:16838"/>
        <dbReference type="ChEBI" id="CHEBI:30616"/>
        <dbReference type="ChEBI" id="CHEBI:456216"/>
        <dbReference type="EC" id="2.7.4.1"/>
    </reaction>
</comment>
<evidence type="ECO:0000259" key="13">
    <source>
        <dbReference type="Pfam" id="PF17941"/>
    </source>
</evidence>
<dbReference type="SUPFAM" id="SSF140356">
    <property type="entry name" value="PPK N-terminal domain-like"/>
    <property type="match status" value="1"/>
</dbReference>
<keyword evidence="5 8" id="KW-0418">Kinase</keyword>
<feature type="domain" description="Polyphosphate kinase middle" evidence="10">
    <location>
        <begin position="120"/>
        <end position="308"/>
    </location>
</feature>
<dbReference type="Gene3D" id="3.30.1840.10">
    <property type="entry name" value="Polyphosphate kinase middle domain"/>
    <property type="match status" value="1"/>
</dbReference>
<dbReference type="CDD" id="cd09165">
    <property type="entry name" value="PLDc_PaPPK1_C1_like"/>
    <property type="match status" value="1"/>
</dbReference>
<evidence type="ECO:0000256" key="5">
    <source>
        <dbReference type="ARBA" id="ARBA00022777"/>
    </source>
</evidence>
<dbReference type="NCBIfam" id="NF003918">
    <property type="entry name" value="PRK05443.1-2"/>
    <property type="match status" value="1"/>
</dbReference>
<dbReference type="Gene3D" id="3.30.870.10">
    <property type="entry name" value="Endonuclease Chain A"/>
    <property type="match status" value="2"/>
</dbReference>
<dbReference type="Pfam" id="PF13089">
    <property type="entry name" value="PP_kinase_N"/>
    <property type="match status" value="1"/>
</dbReference>
<keyword evidence="4 8" id="KW-0547">Nucleotide-binding</keyword>
<gene>
    <name evidence="8" type="primary">ppk</name>
    <name evidence="14" type="ORF">BVG16_00605</name>
</gene>
<accession>A0A1T2XLY2</accession>
<feature type="binding site" evidence="8">
    <location>
        <position position="473"/>
    </location>
    <ligand>
        <name>ATP</name>
        <dbReference type="ChEBI" id="CHEBI:30616"/>
    </ligand>
</feature>
<evidence type="ECO:0000259" key="10">
    <source>
        <dbReference type="Pfam" id="PF02503"/>
    </source>
</evidence>
<comment type="PTM">
    <text evidence="8 9">An intermediate of this reaction is the autophosphorylated ppk in which a phosphate is covalently linked to a histidine residue through a N-P bond.</text>
</comment>
<dbReference type="PANTHER" id="PTHR30218:SF0">
    <property type="entry name" value="POLYPHOSPHATE KINASE"/>
    <property type="match status" value="1"/>
</dbReference>
<dbReference type="InterPro" id="IPR041108">
    <property type="entry name" value="PP_kinase_C_1"/>
</dbReference>
<feature type="domain" description="Polyphosphate kinase C-terminal" evidence="13">
    <location>
        <begin position="337"/>
        <end position="501"/>
    </location>
</feature>
<dbReference type="EMBL" id="MSZX01000001">
    <property type="protein sequence ID" value="OPA80884.1"/>
    <property type="molecule type" value="Genomic_DNA"/>
</dbReference>
<feature type="binding site" evidence="8">
    <location>
        <position position="569"/>
    </location>
    <ligand>
        <name>ATP</name>
        <dbReference type="ChEBI" id="CHEBI:30616"/>
    </ligand>
</feature>
<feature type="domain" description="Polyphosphate kinase C-terminal" evidence="12">
    <location>
        <begin position="510"/>
        <end position="678"/>
    </location>
</feature>
<dbReference type="Pfam" id="PF13090">
    <property type="entry name" value="PP_kinase_C"/>
    <property type="match status" value="1"/>
</dbReference>
<keyword evidence="15" id="KW-1185">Reference proteome</keyword>
<dbReference type="GO" id="GO:0008976">
    <property type="term" value="F:polyphosphate kinase activity"/>
    <property type="evidence" value="ECO:0007669"/>
    <property type="project" value="UniProtKB-UniRule"/>
</dbReference>
<reference evidence="14 15" key="1">
    <citation type="submission" date="2017-01" db="EMBL/GenBank/DDBJ databases">
        <title>Genome analysis of Paenibacillus selenitrireducens ES3-24.</title>
        <authorList>
            <person name="Xu D."/>
            <person name="Yao R."/>
            <person name="Zheng S."/>
        </authorList>
    </citation>
    <scope>NUCLEOTIDE SEQUENCE [LARGE SCALE GENOMIC DNA]</scope>
    <source>
        <strain evidence="14 15">ES3-24</strain>
    </source>
</reference>
<protein>
    <recommendedName>
        <fullName evidence="8 9">Polyphosphate kinase</fullName>
        <ecNumber evidence="8 9">2.7.4.1</ecNumber>
    </recommendedName>
    <alternativeName>
        <fullName evidence="8">ATP-polyphosphate phosphotransferase</fullName>
    </alternativeName>
    <alternativeName>
        <fullName evidence="8">Polyphosphoric acid kinase</fullName>
    </alternativeName>
</protein>
<comment type="caution">
    <text evidence="14">The sequence shown here is derived from an EMBL/GenBank/DDBJ whole genome shotgun (WGS) entry which is preliminary data.</text>
</comment>
<evidence type="ECO:0000256" key="2">
    <source>
        <dbReference type="ARBA" id="ARBA00022679"/>
    </source>
</evidence>
<evidence type="ECO:0000256" key="8">
    <source>
        <dbReference type="HAMAP-Rule" id="MF_00347"/>
    </source>
</evidence>
<feature type="active site" description="Phosphohistidine intermediate" evidence="8">
    <location>
        <position position="440"/>
    </location>
</feature>
<dbReference type="PIRSF" id="PIRSF015589">
    <property type="entry name" value="PP_kinase"/>
    <property type="match status" value="1"/>
</dbReference>
<feature type="binding site" evidence="8">
    <location>
        <position position="597"/>
    </location>
    <ligand>
        <name>ATP</name>
        <dbReference type="ChEBI" id="CHEBI:30616"/>
    </ligand>
</feature>
<evidence type="ECO:0000256" key="6">
    <source>
        <dbReference type="ARBA" id="ARBA00022840"/>
    </source>
</evidence>
<dbReference type="InterPro" id="IPR025200">
    <property type="entry name" value="PPK_C_dom2"/>
</dbReference>
<dbReference type="InterPro" id="IPR003414">
    <property type="entry name" value="PP_kinase"/>
</dbReference>
<dbReference type="HAMAP" id="MF_00347">
    <property type="entry name" value="Polyphosphate_kinase"/>
    <property type="match status" value="1"/>
</dbReference>
<sequence>MISAKYVNRDLSWLEFNRRVLEEAQDPETPLLERVKFLSIVSSNLDEFMSVRVAGILDQIRLGYNKKDFTGYTPSGLLKRLMKRTSKAVTDQYRTYRELIRSLSKEGIVFTSFDELNSTQQKAMQVYFDEIVFPVLTPMAVDQSRPFPLVHTNELYLAVVLQRRLEGAEGWQEPDQEPFFAVVQVPSILPRYIQVPNRMNSKKQEFIRLEDLIKVHIDMLFSGYIPVAVHGFRTTRNADLTLNEEGAEDLLEEIEKELRRRRWGVPVRLEIESGMHPYALQLLQEEFEIMEHVFTIDGPIDLSFLMKFAVSLQNVDHLRFPKLDPVYPEELADADDLFSVLRTKDVLMYHPYESFDAVNDFICQAADDPDVLAIKMTLYRVSGNSVLVQALARAAESGKQVTVVVELKARFDEERNIAWARQLEKAGCHVVYGLVGLKTHAKITLVVRREQSMLRRYVHVGTGNYNENTAKLYTDAGLFTSNPVIGEDASILFNEVTGYSAPHDWQAFGVAPTELKDKLISKIEREMKWAAEGKEAHIIAQVNSLSNQEMIDQLYAASQIGVRIDLIVRGVCCLRPGVPGLSENIRVISIVDRFLEHSRIIYFKNGGEEEVYLSSADWMTRNLTRRIELMCPVFDKALCKSLIQMLHLKLRDNAKARELQLNGTYMRVRQENQPCRSQFEAMHIEAWKAVPVRV</sequence>
<dbReference type="GO" id="GO:0005524">
    <property type="term" value="F:ATP binding"/>
    <property type="evidence" value="ECO:0007669"/>
    <property type="project" value="UniProtKB-KW"/>
</dbReference>
<comment type="function">
    <text evidence="8 9">Catalyzes the reversible transfer of the terminal phosphate of ATP to form a long-chain polyphosphate (polyP).</text>
</comment>
<dbReference type="Proteomes" id="UP000190188">
    <property type="component" value="Unassembled WGS sequence"/>
</dbReference>
<dbReference type="NCBIfam" id="TIGR03705">
    <property type="entry name" value="poly_P_kin"/>
    <property type="match status" value="1"/>
</dbReference>
<dbReference type="CDD" id="cd09168">
    <property type="entry name" value="PLDc_PaPPK1_C2_like"/>
    <property type="match status" value="1"/>
</dbReference>
<organism evidence="14 15">
    <name type="scientific">Paenibacillus selenitireducens</name>
    <dbReference type="NCBI Taxonomy" id="1324314"/>
    <lineage>
        <taxon>Bacteria</taxon>
        <taxon>Bacillati</taxon>
        <taxon>Bacillota</taxon>
        <taxon>Bacilli</taxon>
        <taxon>Bacillales</taxon>
        <taxon>Paenibacillaceae</taxon>
        <taxon>Paenibacillus</taxon>
    </lineage>
</organism>
<dbReference type="OrthoDB" id="9761456at2"/>
<name>A0A1T2XLY2_9BACL</name>
<dbReference type="PANTHER" id="PTHR30218">
    <property type="entry name" value="POLYPHOSPHATE KINASE"/>
    <property type="match status" value="1"/>
</dbReference>
<keyword evidence="2 8" id="KW-0808">Transferase</keyword>
<dbReference type="AlphaFoldDB" id="A0A1T2XLY2"/>
<feature type="binding site" evidence="8">
    <location>
        <position position="380"/>
    </location>
    <ligand>
        <name>Mg(2+)</name>
        <dbReference type="ChEBI" id="CHEBI:18420"/>
    </ligand>
</feature>
<dbReference type="FunFam" id="3.30.870.10:FF:000001">
    <property type="entry name" value="Polyphosphate kinase"/>
    <property type="match status" value="1"/>
</dbReference>
<evidence type="ECO:0000313" key="14">
    <source>
        <dbReference type="EMBL" id="OPA80884.1"/>
    </source>
</evidence>
<dbReference type="NCBIfam" id="NF003921">
    <property type="entry name" value="PRK05443.2-2"/>
    <property type="match status" value="1"/>
</dbReference>
<keyword evidence="7 8" id="KW-0460">Magnesium</keyword>
<dbReference type="Pfam" id="PF17941">
    <property type="entry name" value="PP_kinase_C_1"/>
    <property type="match status" value="1"/>
</dbReference>
<keyword evidence="3 8" id="KW-0479">Metal-binding</keyword>
<dbReference type="NCBIfam" id="NF003917">
    <property type="entry name" value="PRK05443.1-1"/>
    <property type="match status" value="1"/>
</dbReference>
<evidence type="ECO:0000259" key="12">
    <source>
        <dbReference type="Pfam" id="PF13090"/>
    </source>
</evidence>
<dbReference type="EC" id="2.7.4.1" evidence="8 9"/>
<dbReference type="GO" id="GO:0009358">
    <property type="term" value="C:polyphosphate kinase complex"/>
    <property type="evidence" value="ECO:0007669"/>
    <property type="project" value="InterPro"/>
</dbReference>
<dbReference type="InterPro" id="IPR025198">
    <property type="entry name" value="PPK_N_dom"/>
</dbReference>
<comment type="cofactor">
    <cofactor evidence="8">
        <name>Mg(2+)</name>
        <dbReference type="ChEBI" id="CHEBI:18420"/>
    </cofactor>
</comment>
<proteinExistence type="inferred from homology"/>
<evidence type="ECO:0000256" key="4">
    <source>
        <dbReference type="ARBA" id="ARBA00022741"/>
    </source>
</evidence>
<evidence type="ECO:0000256" key="9">
    <source>
        <dbReference type="RuleBase" id="RU003800"/>
    </source>
</evidence>
<dbReference type="Pfam" id="PF02503">
    <property type="entry name" value="PP_kinase"/>
    <property type="match status" value="1"/>
</dbReference>
<dbReference type="InterPro" id="IPR036832">
    <property type="entry name" value="PPK_N_dom_sf"/>
</dbReference>
<dbReference type="STRING" id="1324314.BVG16_00605"/>
<dbReference type="GO" id="GO:0046872">
    <property type="term" value="F:metal ion binding"/>
    <property type="evidence" value="ECO:0007669"/>
    <property type="project" value="UniProtKB-KW"/>
</dbReference>
<dbReference type="SUPFAM" id="SSF56024">
    <property type="entry name" value="Phospholipase D/nuclease"/>
    <property type="match status" value="2"/>
</dbReference>
<dbReference type="GO" id="GO:0006799">
    <property type="term" value="P:polyphosphate biosynthetic process"/>
    <property type="evidence" value="ECO:0007669"/>
    <property type="project" value="UniProtKB-UniRule"/>
</dbReference>
<dbReference type="SUPFAM" id="SSF143724">
    <property type="entry name" value="PHP14-like"/>
    <property type="match status" value="1"/>
</dbReference>
<dbReference type="InterPro" id="IPR036830">
    <property type="entry name" value="PP_kinase_middle_dom_sf"/>
</dbReference>
<comment type="similarity">
    <text evidence="8 9">Belongs to the polyphosphate kinase 1 (PPK1) family.</text>
</comment>
<evidence type="ECO:0000313" key="15">
    <source>
        <dbReference type="Proteomes" id="UP000190188"/>
    </source>
</evidence>
<feature type="binding site" evidence="8">
    <location>
        <position position="44"/>
    </location>
    <ligand>
        <name>ATP</name>
        <dbReference type="ChEBI" id="CHEBI:30616"/>
    </ligand>
</feature>
<keyword evidence="6 8" id="KW-0067">ATP-binding</keyword>
<keyword evidence="1 8" id="KW-0597">Phosphoprotein</keyword>